<dbReference type="GO" id="GO:0005737">
    <property type="term" value="C:cytoplasm"/>
    <property type="evidence" value="ECO:0007669"/>
    <property type="project" value="TreeGrafter"/>
</dbReference>
<dbReference type="PANTHER" id="PTHR21240:SF28">
    <property type="entry name" value="ISO-OROTATE DECARBOXYLASE (EUROFUNG)"/>
    <property type="match status" value="1"/>
</dbReference>
<reference evidence="4 5" key="1">
    <citation type="submission" date="2016-10" db="EMBL/GenBank/DDBJ databases">
        <authorList>
            <person name="de Groot N.N."/>
        </authorList>
    </citation>
    <scope>NUCLEOTIDE SEQUENCE [LARGE SCALE GENOMIC DNA]</scope>
    <source>
        <strain evidence="4 5">DSM 17890</strain>
    </source>
</reference>
<dbReference type="Proteomes" id="UP000199118">
    <property type="component" value="Unassembled WGS sequence"/>
</dbReference>
<protein>
    <submittedName>
        <fullName evidence="4">Amidohydrolase</fullName>
    </submittedName>
</protein>
<keyword evidence="1" id="KW-0456">Lyase</keyword>
<dbReference type="OrthoDB" id="1407586at2"/>
<dbReference type="GO" id="GO:0019748">
    <property type="term" value="P:secondary metabolic process"/>
    <property type="evidence" value="ECO:0007669"/>
    <property type="project" value="TreeGrafter"/>
</dbReference>
<dbReference type="InterPro" id="IPR032466">
    <property type="entry name" value="Metal_Hydrolase"/>
</dbReference>
<evidence type="ECO:0000313" key="4">
    <source>
        <dbReference type="EMBL" id="SDW77168.1"/>
    </source>
</evidence>
<evidence type="ECO:0000313" key="5">
    <source>
        <dbReference type="Proteomes" id="UP000199118"/>
    </source>
</evidence>
<keyword evidence="5" id="KW-1185">Reference proteome</keyword>
<organism evidence="4 5">
    <name type="scientific">Albimonas donghaensis</name>
    <dbReference type="NCBI Taxonomy" id="356660"/>
    <lineage>
        <taxon>Bacteria</taxon>
        <taxon>Pseudomonadati</taxon>
        <taxon>Pseudomonadota</taxon>
        <taxon>Alphaproteobacteria</taxon>
        <taxon>Rhodobacterales</taxon>
        <taxon>Paracoccaceae</taxon>
        <taxon>Albimonas</taxon>
    </lineage>
</organism>
<feature type="compositionally biased region" description="Basic and acidic residues" evidence="2">
    <location>
        <begin position="374"/>
        <end position="385"/>
    </location>
</feature>
<sequence>MSDLPITNCHVHAFTMEHVPDRYIRFGLLNVLKARPVRQALLWTLPRLLPLRHRDVLERAARFAAISSVDNGQEGILRTVRGYYPRGARFVVLPMDMAHMGKGRPAEDLPAQHDELARIAALPDLAGTILPFATFHPDRGLAGVDEVKRCFDMGFRGLKLYPPLGFPPDHPLLMEQVYPLCVERNLPVISHCSRGGVSHVGLDRLEEAWRAGRGGAEPRRFASPHAFKPVMEAFPDLRVCLAHFGGAIDWRDYLEQPMDPDRADLREANWLTAILDMMGDPKYANLYTDISYTIFYFDENFPALRVFLDDAQVAARVLFGSDFYMAEMERLPERSLSIRLRHALGRDLFHRIACENPERWLTGTAPAPAPEPEPAPKVDDAPPIG</sequence>
<dbReference type="InterPro" id="IPR032465">
    <property type="entry name" value="ACMSD"/>
</dbReference>
<dbReference type="GO" id="GO:0016831">
    <property type="term" value="F:carboxy-lyase activity"/>
    <property type="evidence" value="ECO:0007669"/>
    <property type="project" value="InterPro"/>
</dbReference>
<dbReference type="SUPFAM" id="SSF51556">
    <property type="entry name" value="Metallo-dependent hydrolases"/>
    <property type="match status" value="1"/>
</dbReference>
<proteinExistence type="predicted"/>
<dbReference type="PANTHER" id="PTHR21240">
    <property type="entry name" value="2-AMINO-3-CARBOXYLMUCONATE-6-SEMIALDEHYDE DECARBOXYLASE"/>
    <property type="match status" value="1"/>
</dbReference>
<dbReference type="STRING" id="356660.SAMN05444336_102306"/>
<name>A0A1H2W9G6_9RHOB</name>
<dbReference type="EMBL" id="FNMZ01000002">
    <property type="protein sequence ID" value="SDW77168.1"/>
    <property type="molecule type" value="Genomic_DNA"/>
</dbReference>
<accession>A0A1H2W9G6</accession>
<feature type="region of interest" description="Disordered" evidence="2">
    <location>
        <begin position="360"/>
        <end position="385"/>
    </location>
</feature>
<dbReference type="Pfam" id="PF04909">
    <property type="entry name" value="Amidohydro_2"/>
    <property type="match status" value="1"/>
</dbReference>
<dbReference type="AlphaFoldDB" id="A0A1H2W9G6"/>
<dbReference type="InterPro" id="IPR006680">
    <property type="entry name" value="Amidohydro-rel"/>
</dbReference>
<evidence type="ECO:0000256" key="1">
    <source>
        <dbReference type="ARBA" id="ARBA00023239"/>
    </source>
</evidence>
<gene>
    <name evidence="4" type="ORF">SAMN05444336_102306</name>
</gene>
<feature type="domain" description="Amidohydrolase-related" evidence="3">
    <location>
        <begin position="81"/>
        <end position="361"/>
    </location>
</feature>
<evidence type="ECO:0000259" key="3">
    <source>
        <dbReference type="Pfam" id="PF04909"/>
    </source>
</evidence>
<dbReference type="RefSeq" id="WP_092680574.1">
    <property type="nucleotide sequence ID" value="NZ_FNMZ01000002.1"/>
</dbReference>
<keyword evidence="4" id="KW-0378">Hydrolase</keyword>
<dbReference type="Gene3D" id="3.20.20.140">
    <property type="entry name" value="Metal-dependent hydrolases"/>
    <property type="match status" value="1"/>
</dbReference>
<dbReference type="GO" id="GO:0016787">
    <property type="term" value="F:hydrolase activity"/>
    <property type="evidence" value="ECO:0007669"/>
    <property type="project" value="UniProtKB-KW"/>
</dbReference>
<evidence type="ECO:0000256" key="2">
    <source>
        <dbReference type="SAM" id="MobiDB-lite"/>
    </source>
</evidence>